<dbReference type="EMBL" id="MFTL01000011">
    <property type="protein sequence ID" value="OGI61703.1"/>
    <property type="molecule type" value="Genomic_DNA"/>
</dbReference>
<name>A0A1F6UWJ8_9BACT</name>
<evidence type="ECO:0000313" key="2">
    <source>
        <dbReference type="Proteomes" id="UP000182253"/>
    </source>
</evidence>
<comment type="caution">
    <text evidence="1">The sequence shown here is derived from an EMBL/GenBank/DDBJ whole genome shotgun (WGS) entry which is preliminary data.</text>
</comment>
<organism evidence="1 2">
    <name type="scientific">Candidatus Nomurabacteria bacterium RIFCSPHIGHO2_01_FULL_39_9</name>
    <dbReference type="NCBI Taxonomy" id="1801735"/>
    <lineage>
        <taxon>Bacteria</taxon>
        <taxon>Candidatus Nomuraibacteriota</taxon>
    </lineage>
</organism>
<protein>
    <submittedName>
        <fullName evidence="1">Uncharacterized protein</fullName>
    </submittedName>
</protein>
<accession>A0A1F6UWJ8</accession>
<sequence>MKIYPELSPKEQEKLEDILHKTPTIYRDENWFALTSIGLDESIEEKYEKMFAFVETDQKNIDKFRLTIKEKELEVLGLDPKKDADIEKMNKMNEQIANLHKDLTGWKESHSKILDKLLDFKNKITKLKQN</sequence>
<reference evidence="1 2" key="1">
    <citation type="journal article" date="2016" name="Nat. Commun.">
        <title>Thousands of microbial genomes shed light on interconnected biogeochemical processes in an aquifer system.</title>
        <authorList>
            <person name="Anantharaman K."/>
            <person name="Brown C.T."/>
            <person name="Hug L.A."/>
            <person name="Sharon I."/>
            <person name="Castelle C.J."/>
            <person name="Probst A.J."/>
            <person name="Thomas B.C."/>
            <person name="Singh A."/>
            <person name="Wilkins M.J."/>
            <person name="Karaoz U."/>
            <person name="Brodie E.L."/>
            <person name="Williams K.H."/>
            <person name="Hubbard S.S."/>
            <person name="Banfield J.F."/>
        </authorList>
    </citation>
    <scope>NUCLEOTIDE SEQUENCE [LARGE SCALE GENOMIC DNA]</scope>
</reference>
<proteinExistence type="predicted"/>
<dbReference type="Proteomes" id="UP000182253">
    <property type="component" value="Unassembled WGS sequence"/>
</dbReference>
<dbReference type="AlphaFoldDB" id="A0A1F6UWJ8"/>
<gene>
    <name evidence="1" type="ORF">A2645_01170</name>
</gene>
<evidence type="ECO:0000313" key="1">
    <source>
        <dbReference type="EMBL" id="OGI61703.1"/>
    </source>
</evidence>